<reference evidence="1" key="1">
    <citation type="submission" date="2020-11" db="EMBL/GenBank/DDBJ databases">
        <authorList>
            <person name="Whitehead M."/>
        </authorList>
    </citation>
    <scope>NUCLEOTIDE SEQUENCE</scope>
    <source>
        <strain evidence="1">EGII</strain>
    </source>
</reference>
<proteinExistence type="predicted"/>
<gene>
    <name evidence="1" type="ORF">CCAP1982_LOCUS5174</name>
</gene>
<dbReference type="Proteomes" id="UP000606786">
    <property type="component" value="Unassembled WGS sequence"/>
</dbReference>
<accession>A0A811UEQ9</accession>
<dbReference type="EMBL" id="CAJHJT010000001">
    <property type="protein sequence ID" value="CAD6996506.1"/>
    <property type="molecule type" value="Genomic_DNA"/>
</dbReference>
<keyword evidence="2" id="KW-1185">Reference proteome</keyword>
<name>A0A811UEQ9_CERCA</name>
<sequence>MDNLLTTILNNLSTCNIQQLINYILTDESDITKCFSLTGSFRDEINFEFNESSLQEVAYEDENDTLGCSSGYLADASSICISDDWFSKELLEYSHSTGYADMDEDSHCSDISFSSLTDSITDGDELMLEEVNRSIGENSQTILELLQLYRLTDPHLKRALEVGRSTMLIVRNELFSRLLISHVCMLVQAIASLA</sequence>
<comment type="caution">
    <text evidence="1">The sequence shown here is derived from an EMBL/GenBank/DDBJ whole genome shotgun (WGS) entry which is preliminary data.</text>
</comment>
<organism evidence="1 2">
    <name type="scientific">Ceratitis capitata</name>
    <name type="common">Mediterranean fruit fly</name>
    <name type="synonym">Tephritis capitata</name>
    <dbReference type="NCBI Taxonomy" id="7213"/>
    <lineage>
        <taxon>Eukaryota</taxon>
        <taxon>Metazoa</taxon>
        <taxon>Ecdysozoa</taxon>
        <taxon>Arthropoda</taxon>
        <taxon>Hexapoda</taxon>
        <taxon>Insecta</taxon>
        <taxon>Pterygota</taxon>
        <taxon>Neoptera</taxon>
        <taxon>Endopterygota</taxon>
        <taxon>Diptera</taxon>
        <taxon>Brachycera</taxon>
        <taxon>Muscomorpha</taxon>
        <taxon>Tephritoidea</taxon>
        <taxon>Tephritidae</taxon>
        <taxon>Ceratitis</taxon>
        <taxon>Ceratitis</taxon>
    </lineage>
</organism>
<dbReference type="AlphaFoldDB" id="A0A811UEQ9"/>
<evidence type="ECO:0000313" key="1">
    <source>
        <dbReference type="EMBL" id="CAD6996506.1"/>
    </source>
</evidence>
<evidence type="ECO:0000313" key="2">
    <source>
        <dbReference type="Proteomes" id="UP000606786"/>
    </source>
</evidence>
<protein>
    <submittedName>
        <fullName evidence="1">(Mediterranean fruit fly) hypothetical protein</fullName>
    </submittedName>
</protein>